<gene>
    <name evidence="1" type="ORF">MLD38_020700</name>
</gene>
<sequence>MRLPPVSSSCSIVSRQLRSLVRRSSSSSSSSSSRPTPWQLDELIASTGNLKHAAQIHAQIVANAYLRHPIVFTNLLNAYFRCGRVRDGLLLFSSARNVHKNVVSWTSVISRLSRLGEPLRALSFFDNMRCNGVYPNHYTFSAILPACVENGILSRGERVHCLVVKDGFIGDVFVGSALIDMYAKCSDVRSAEKVFGEMTERNLVSWNAMIVGYLQNDLHDEAVRTFGELFREGLVVPDEVSFSSVLSACANIGGSDFGRQVHALVVKLMLVGLSYVTNSLLDLYCKCMMIDDALKLFRTIRNRVAITWNIMMMGYCHNNQYEEACNCFWSMRREGVSPDEASFSSALHAAASLSALHQGVSMHDQVIKHGVAKNSIVLSALVTMYAKCGDLSGAHLVFEEAEDRTVVCWSAMIAAFQQHGHADQVLELFDEMLGKGVRPDHITLVSVLSACSYAGHVDEGYRYFNSMKESYGIDPGYEHYACMVDLFGRAGRLEEAKRFIESMPVSIKPDSSIWGALLGACSNHGNLKMAREVADRLFQLEPSNSGNYVLLSNMYLRKGKQKEADEVRKLMITNGVRKEPGCSWIDVKNKTVVFTSHDTSHPMTDAIYNMVARLEELVKEKGYIPQVQFAVNDAEGYKERSLWYHSEKLALAFGLLILPNGTPIRIKKNLRTCGDCHAVMKLASEIFKREIIVRDVNRFHRFANGTCSCRDYW</sequence>
<dbReference type="Proteomes" id="UP001057402">
    <property type="component" value="Chromosome 6"/>
</dbReference>
<accession>A0ACB9QD50</accession>
<evidence type="ECO:0000313" key="2">
    <source>
        <dbReference type="Proteomes" id="UP001057402"/>
    </source>
</evidence>
<evidence type="ECO:0000313" key="1">
    <source>
        <dbReference type="EMBL" id="KAI4364637.1"/>
    </source>
</evidence>
<dbReference type="EMBL" id="CM042885">
    <property type="protein sequence ID" value="KAI4364637.1"/>
    <property type="molecule type" value="Genomic_DNA"/>
</dbReference>
<comment type="caution">
    <text evidence="1">The sequence shown here is derived from an EMBL/GenBank/DDBJ whole genome shotgun (WGS) entry which is preliminary data.</text>
</comment>
<protein>
    <submittedName>
        <fullName evidence="1">Uncharacterized protein</fullName>
    </submittedName>
</protein>
<reference evidence="2" key="1">
    <citation type="journal article" date="2023" name="Front. Plant Sci.">
        <title>Chromosomal-level genome assembly of Melastoma candidum provides insights into trichome evolution.</title>
        <authorList>
            <person name="Zhong Y."/>
            <person name="Wu W."/>
            <person name="Sun C."/>
            <person name="Zou P."/>
            <person name="Liu Y."/>
            <person name="Dai S."/>
            <person name="Zhou R."/>
        </authorList>
    </citation>
    <scope>NUCLEOTIDE SEQUENCE [LARGE SCALE GENOMIC DNA]</scope>
</reference>
<organism evidence="1 2">
    <name type="scientific">Melastoma candidum</name>
    <dbReference type="NCBI Taxonomy" id="119954"/>
    <lineage>
        <taxon>Eukaryota</taxon>
        <taxon>Viridiplantae</taxon>
        <taxon>Streptophyta</taxon>
        <taxon>Embryophyta</taxon>
        <taxon>Tracheophyta</taxon>
        <taxon>Spermatophyta</taxon>
        <taxon>Magnoliopsida</taxon>
        <taxon>eudicotyledons</taxon>
        <taxon>Gunneridae</taxon>
        <taxon>Pentapetalae</taxon>
        <taxon>rosids</taxon>
        <taxon>malvids</taxon>
        <taxon>Myrtales</taxon>
        <taxon>Melastomataceae</taxon>
        <taxon>Melastomatoideae</taxon>
        <taxon>Melastomateae</taxon>
        <taxon>Melastoma</taxon>
    </lineage>
</organism>
<name>A0ACB9QD50_9MYRT</name>
<proteinExistence type="predicted"/>
<keyword evidence="2" id="KW-1185">Reference proteome</keyword>